<dbReference type="Proteomes" id="UP000221852">
    <property type="component" value="Unassembled WGS sequence"/>
</dbReference>
<organism evidence="1 2">
    <name type="scientific">Fusobacterium nucleatum subsp. polymorphum</name>
    <name type="common">Fusobacterium polymorphum</name>
    <dbReference type="NCBI Taxonomy" id="76857"/>
    <lineage>
        <taxon>Bacteria</taxon>
        <taxon>Fusobacteriati</taxon>
        <taxon>Fusobacteriota</taxon>
        <taxon>Fusobacteriia</taxon>
        <taxon>Fusobacteriales</taxon>
        <taxon>Fusobacteriaceae</taxon>
        <taxon>Fusobacterium</taxon>
    </lineage>
</organism>
<gene>
    <name evidence="1" type="ORF">CBG59_11145</name>
</gene>
<name>A0A2C6CCK8_FUSNP</name>
<evidence type="ECO:0000313" key="2">
    <source>
        <dbReference type="Proteomes" id="UP000221852"/>
    </source>
</evidence>
<accession>A0A2C6CCK8</accession>
<comment type="caution">
    <text evidence="1">The sequence shown here is derived from an EMBL/GenBank/DDBJ whole genome shotgun (WGS) entry which is preliminary data.</text>
</comment>
<dbReference type="EMBL" id="NIRQ01000001">
    <property type="protein sequence ID" value="PHI14183.1"/>
    <property type="molecule type" value="Genomic_DNA"/>
</dbReference>
<proteinExistence type="predicted"/>
<dbReference type="RefSeq" id="WP_098995054.1">
    <property type="nucleotide sequence ID" value="NZ_CP084159.1"/>
</dbReference>
<dbReference type="AlphaFoldDB" id="A0A2C6CCK8"/>
<reference evidence="1 2" key="1">
    <citation type="submission" date="2017-06" db="EMBL/GenBank/DDBJ databases">
        <title>Draft genome sequence of Fusobacterium nucleatum subsp. polymorphum KCOM 1330 (=ChDC F330).</title>
        <authorList>
            <person name="Kook J.-K."/>
            <person name="Park S.-N."/>
            <person name="Lim Y.K."/>
            <person name="Roh H."/>
        </authorList>
    </citation>
    <scope>NUCLEOTIDE SEQUENCE [LARGE SCALE GENOMIC DNA]</scope>
    <source>
        <strain evidence="2">KCOM 1330 (ChDC F330)</strain>
    </source>
</reference>
<sequence>MSYKFSKEDLIKLENLKNLSNSQLKFISSINSQISFIDVGTLKRIKQIQNIDYNILEKIKLNIPKIDVTALQKALLEINNFHNQFASVYDFKFISELQNTFAKLNIINKNYFKIFSQSSFATSESNKDKKENETIELLNSISVDIEKSLTEEDIENFSSIDEFNSIEKDAKNYNKMLSKNDIVILISIFFYLLLIFKKEEIIQLSILIREHFGKAGIWLLDRKEAILALIGICLTQIIDKDDK</sequence>
<evidence type="ECO:0000313" key="1">
    <source>
        <dbReference type="EMBL" id="PHI14183.1"/>
    </source>
</evidence>
<protein>
    <submittedName>
        <fullName evidence="1">Uncharacterized protein</fullName>
    </submittedName>
</protein>